<gene>
    <name evidence="2" type="ORF">FXB40_15275</name>
</gene>
<evidence type="ECO:0000313" key="3">
    <source>
        <dbReference type="Proteomes" id="UP000324758"/>
    </source>
</evidence>
<dbReference type="RefSeq" id="WP_148773002.1">
    <property type="nucleotide sequence ID" value="NZ_VSSS01000024.1"/>
</dbReference>
<evidence type="ECO:0000313" key="2">
    <source>
        <dbReference type="EMBL" id="TYL95719.1"/>
    </source>
</evidence>
<name>A0A5D3KG44_9BRAD</name>
<dbReference type="AlphaFoldDB" id="A0A5D3KG44"/>
<sequence>MSVGSMSSISGGNATSSSSSTSPSSPSKSTDGSQGDGSTFASLMHDGTPYDEVKVNLPNGMSVGIVHFGGGGFDSNALKSIEDFVQHFASQQISGSSSSATGQSQNDDAPDTVGIDKIHVDLPNGFSFEVIHSSGNQASDSAAVMKELTHAAEELTESFAQYSPVSQATSAYAAQQAASSDRTSRVDAQS</sequence>
<feature type="compositionally biased region" description="Low complexity" evidence="1">
    <location>
        <begin position="1"/>
        <end position="33"/>
    </location>
</feature>
<proteinExistence type="predicted"/>
<accession>A0A5D3KG44</accession>
<evidence type="ECO:0000256" key="1">
    <source>
        <dbReference type="SAM" id="MobiDB-lite"/>
    </source>
</evidence>
<reference evidence="2 3" key="1">
    <citation type="submission" date="2019-08" db="EMBL/GenBank/DDBJ databases">
        <title>Bradyrhizobium hipponensis sp. nov., a rhizobium isolated from a Lupinus angustifolius root nodule in Tunisia.</title>
        <authorList>
            <person name="Off K."/>
            <person name="Rejili M."/>
            <person name="Mars M."/>
            <person name="Brachmann A."/>
            <person name="Marin M."/>
        </authorList>
    </citation>
    <scope>NUCLEOTIDE SEQUENCE [LARGE SCALE GENOMIC DNA]</scope>
    <source>
        <strain evidence="2 3">CTAW71</strain>
    </source>
</reference>
<organism evidence="2 3">
    <name type="scientific">Bradyrhizobium rifense</name>
    <dbReference type="NCBI Taxonomy" id="515499"/>
    <lineage>
        <taxon>Bacteria</taxon>
        <taxon>Pseudomonadati</taxon>
        <taxon>Pseudomonadota</taxon>
        <taxon>Alphaproteobacteria</taxon>
        <taxon>Hyphomicrobiales</taxon>
        <taxon>Nitrobacteraceae</taxon>
        <taxon>Bradyrhizobium</taxon>
    </lineage>
</organism>
<protein>
    <submittedName>
        <fullName evidence="2">Uncharacterized protein</fullName>
    </submittedName>
</protein>
<feature type="region of interest" description="Disordered" evidence="1">
    <location>
        <begin position="1"/>
        <end position="45"/>
    </location>
</feature>
<dbReference type="Proteomes" id="UP000324758">
    <property type="component" value="Unassembled WGS sequence"/>
</dbReference>
<feature type="compositionally biased region" description="Low complexity" evidence="1">
    <location>
        <begin position="170"/>
        <end position="180"/>
    </location>
</feature>
<comment type="caution">
    <text evidence="2">The sequence shown here is derived from an EMBL/GenBank/DDBJ whole genome shotgun (WGS) entry which is preliminary data.</text>
</comment>
<feature type="compositionally biased region" description="Low complexity" evidence="1">
    <location>
        <begin position="92"/>
        <end position="105"/>
    </location>
</feature>
<dbReference type="EMBL" id="VSSS01000024">
    <property type="protein sequence ID" value="TYL95719.1"/>
    <property type="molecule type" value="Genomic_DNA"/>
</dbReference>
<feature type="region of interest" description="Disordered" evidence="1">
    <location>
        <begin position="170"/>
        <end position="190"/>
    </location>
</feature>
<dbReference type="OrthoDB" id="8244312at2"/>
<keyword evidence="3" id="KW-1185">Reference proteome</keyword>
<feature type="region of interest" description="Disordered" evidence="1">
    <location>
        <begin position="92"/>
        <end position="111"/>
    </location>
</feature>